<keyword evidence="2" id="KW-0812">Transmembrane</keyword>
<name>A0A401SYG8_CHIPU</name>
<evidence type="ECO:0000313" key="4">
    <source>
        <dbReference type="EMBL" id="GCC35435.1"/>
    </source>
</evidence>
<dbReference type="GO" id="GO:0005886">
    <property type="term" value="C:plasma membrane"/>
    <property type="evidence" value="ECO:0007669"/>
    <property type="project" value="TreeGrafter"/>
</dbReference>
<protein>
    <recommendedName>
        <fullName evidence="3">GP-PDE domain-containing protein</fullName>
    </recommendedName>
</protein>
<dbReference type="AlphaFoldDB" id="A0A401SYG8"/>
<keyword evidence="5" id="KW-1185">Reference proteome</keyword>
<dbReference type="EMBL" id="BEZZ01000699">
    <property type="protein sequence ID" value="GCC35435.1"/>
    <property type="molecule type" value="Genomic_DNA"/>
</dbReference>
<dbReference type="Gene3D" id="3.20.20.190">
    <property type="entry name" value="Phosphatidylinositol (PI) phosphodiesterase"/>
    <property type="match status" value="1"/>
</dbReference>
<dbReference type="GO" id="GO:0006644">
    <property type="term" value="P:phospholipid metabolic process"/>
    <property type="evidence" value="ECO:0007669"/>
    <property type="project" value="TreeGrafter"/>
</dbReference>
<accession>A0A401SYG8</accession>
<feature type="transmembrane region" description="Helical" evidence="2">
    <location>
        <begin position="38"/>
        <end position="59"/>
    </location>
</feature>
<dbReference type="PANTHER" id="PTHR46320:SF1">
    <property type="entry name" value="GLYCEROPHOSPHODIESTER PHOSPHODIESTERASE 1"/>
    <property type="match status" value="1"/>
</dbReference>
<dbReference type="CDD" id="cd08573">
    <property type="entry name" value="GDPD_GDE1"/>
    <property type="match status" value="1"/>
</dbReference>
<dbReference type="Pfam" id="PF03009">
    <property type="entry name" value="GDPD"/>
    <property type="match status" value="1"/>
</dbReference>
<evidence type="ECO:0000259" key="3">
    <source>
        <dbReference type="PROSITE" id="PS51704"/>
    </source>
</evidence>
<sequence>MGAGPWDVSMVRDYSAIVERDPELERQGRGRGGCGCPVMDVTVVAGFLLLLAVVALLVVSVCHPVYFPVLVLSLCLAVQALRYPPVPLEVAQQVLRPNGRLSVVAHRGGGYDAPENTLGAIRKAAENNATGVELDLEFTSDGFPILMHDRTVDRTTDGIGSLDHLTFEDVRKLNPAAKHRLHKNFPNEKVPTLEEAIVESLKNNMTIYFDVKGHAIQASAALKKMYQEYPELYTKSIVCSFDPLVIFKMKQVDKNVATALTHRPWRLSFFGNGKPKFHDYRQYWYMLLDIILDWSLHAFLWKFFGISAFLMQKNFISMDYIRFWAERGVEVVAWTVNYSDEKRYYEKILHCIYITDSLIEKCSPAS</sequence>
<dbReference type="GO" id="GO:0008889">
    <property type="term" value="F:glycerophosphodiester phosphodiesterase activity"/>
    <property type="evidence" value="ECO:0007669"/>
    <property type="project" value="TreeGrafter"/>
</dbReference>
<evidence type="ECO:0000313" key="5">
    <source>
        <dbReference type="Proteomes" id="UP000287033"/>
    </source>
</evidence>
<reference evidence="4 5" key="1">
    <citation type="journal article" date="2018" name="Nat. Ecol. Evol.">
        <title>Shark genomes provide insights into elasmobranch evolution and the origin of vertebrates.</title>
        <authorList>
            <person name="Hara Y"/>
            <person name="Yamaguchi K"/>
            <person name="Onimaru K"/>
            <person name="Kadota M"/>
            <person name="Koyanagi M"/>
            <person name="Keeley SD"/>
            <person name="Tatsumi K"/>
            <person name="Tanaka K"/>
            <person name="Motone F"/>
            <person name="Kageyama Y"/>
            <person name="Nozu R"/>
            <person name="Adachi N"/>
            <person name="Nishimura O"/>
            <person name="Nakagawa R"/>
            <person name="Tanegashima C"/>
            <person name="Kiyatake I"/>
            <person name="Matsumoto R"/>
            <person name="Murakumo K"/>
            <person name="Nishida K"/>
            <person name="Terakita A"/>
            <person name="Kuratani S"/>
            <person name="Sato K"/>
            <person name="Hyodo S Kuraku.S."/>
        </authorList>
    </citation>
    <scope>NUCLEOTIDE SEQUENCE [LARGE SCALE GENOMIC DNA]</scope>
</reference>
<dbReference type="STRING" id="137246.A0A401SYG8"/>
<keyword evidence="2" id="KW-1133">Transmembrane helix</keyword>
<comment type="similarity">
    <text evidence="1">Belongs to the glycerophosphoryl diester phosphodiesterase family.</text>
</comment>
<comment type="caution">
    <text evidence="4">The sequence shown here is derived from an EMBL/GenBank/DDBJ whole genome shotgun (WGS) entry which is preliminary data.</text>
</comment>
<proteinExistence type="inferred from homology"/>
<dbReference type="OrthoDB" id="197419at2759"/>
<feature type="domain" description="GP-PDE" evidence="3">
    <location>
        <begin position="101"/>
        <end position="366"/>
    </location>
</feature>
<keyword evidence="2" id="KW-0472">Membrane</keyword>
<dbReference type="PROSITE" id="PS51704">
    <property type="entry name" value="GP_PDE"/>
    <property type="match status" value="1"/>
</dbReference>
<dbReference type="PANTHER" id="PTHR46320">
    <property type="entry name" value="GLYCEROPHOSPHODIESTER PHOSPHODIESTERASE 1"/>
    <property type="match status" value="1"/>
</dbReference>
<evidence type="ECO:0000256" key="1">
    <source>
        <dbReference type="ARBA" id="ARBA00007277"/>
    </source>
</evidence>
<dbReference type="GO" id="GO:0006580">
    <property type="term" value="P:ethanolamine metabolic process"/>
    <property type="evidence" value="ECO:0007669"/>
    <property type="project" value="TreeGrafter"/>
</dbReference>
<dbReference type="InterPro" id="IPR030395">
    <property type="entry name" value="GP_PDE_dom"/>
</dbReference>
<dbReference type="InterPro" id="IPR017946">
    <property type="entry name" value="PLC-like_Pdiesterase_TIM-brl"/>
</dbReference>
<evidence type="ECO:0000256" key="2">
    <source>
        <dbReference type="SAM" id="Phobius"/>
    </source>
</evidence>
<dbReference type="OMA" id="KHHWMTL"/>
<dbReference type="Proteomes" id="UP000287033">
    <property type="component" value="Unassembled WGS sequence"/>
</dbReference>
<gene>
    <name evidence="4" type="ORF">chiPu_0013919</name>
</gene>
<organism evidence="4 5">
    <name type="scientific">Chiloscyllium punctatum</name>
    <name type="common">Brownbanded bambooshark</name>
    <name type="synonym">Hemiscyllium punctatum</name>
    <dbReference type="NCBI Taxonomy" id="137246"/>
    <lineage>
        <taxon>Eukaryota</taxon>
        <taxon>Metazoa</taxon>
        <taxon>Chordata</taxon>
        <taxon>Craniata</taxon>
        <taxon>Vertebrata</taxon>
        <taxon>Chondrichthyes</taxon>
        <taxon>Elasmobranchii</taxon>
        <taxon>Galeomorphii</taxon>
        <taxon>Galeoidea</taxon>
        <taxon>Orectolobiformes</taxon>
        <taxon>Hemiscylliidae</taxon>
        <taxon>Chiloscyllium</taxon>
    </lineage>
</organism>
<dbReference type="GO" id="GO:0070291">
    <property type="term" value="P:N-acylethanolamine metabolic process"/>
    <property type="evidence" value="ECO:0007669"/>
    <property type="project" value="TreeGrafter"/>
</dbReference>
<dbReference type="SUPFAM" id="SSF51695">
    <property type="entry name" value="PLC-like phosphodiesterases"/>
    <property type="match status" value="1"/>
</dbReference>